<gene>
    <name evidence="1" type="ORF">KDK92_15590</name>
</gene>
<reference evidence="1" key="1">
    <citation type="journal article" date="2021" name="mSystems">
        <title>Bacteria and Archaea Synergistically Convert Glycine Betaine to Biogenic Methane in the Formosa Cold Seep of the South China Sea.</title>
        <authorList>
            <person name="Li L."/>
            <person name="Zhang W."/>
            <person name="Zhang S."/>
            <person name="Song L."/>
            <person name="Sun Q."/>
            <person name="Zhang H."/>
            <person name="Xiang H."/>
            <person name="Dong X."/>
        </authorList>
    </citation>
    <scope>NUCLEOTIDE SEQUENCE</scope>
    <source>
        <strain evidence="1">ZWT</strain>
    </source>
</reference>
<proteinExistence type="predicted"/>
<dbReference type="RefSeq" id="WP_250860264.1">
    <property type="nucleotide sequence ID" value="NZ_JAGSOJ010000003.1"/>
</dbReference>
<sequence>MIDIHAILDSLSERRAVFHSEKDFQHELAWQIRTSYPDAQIRLEYDYPYVSESLNLDIWIKYENIYYAIELKYKTRFLHCTFNGENFFLKKQSAEDHGRYDFIRDICRLEKVTSIHQNCIGYSIILTNEHLYWLKSKETINSYQFRIHEDRILKDNLEWLGKANTKERESPLYLNNQYKCKWANYSEFSSCKYGKFKYLCVKVDMCN</sequence>
<organism evidence="1 2">
    <name type="scientific">Oceanirhabdus seepicola</name>
    <dbReference type="NCBI Taxonomy" id="2828781"/>
    <lineage>
        <taxon>Bacteria</taxon>
        <taxon>Bacillati</taxon>
        <taxon>Bacillota</taxon>
        <taxon>Clostridia</taxon>
        <taxon>Eubacteriales</taxon>
        <taxon>Clostridiaceae</taxon>
        <taxon>Oceanirhabdus</taxon>
    </lineage>
</organism>
<dbReference type="Proteomes" id="UP001056429">
    <property type="component" value="Unassembled WGS sequence"/>
</dbReference>
<reference evidence="1" key="2">
    <citation type="submission" date="2021-04" db="EMBL/GenBank/DDBJ databases">
        <authorList>
            <person name="Dong X."/>
        </authorList>
    </citation>
    <scope>NUCLEOTIDE SEQUENCE</scope>
    <source>
        <strain evidence="1">ZWT</strain>
    </source>
</reference>
<accession>A0A9J6P4J4</accession>
<protein>
    <recommendedName>
        <fullName evidence="3">NERD domain-containing protein</fullName>
    </recommendedName>
</protein>
<keyword evidence="2" id="KW-1185">Reference proteome</keyword>
<evidence type="ECO:0000313" key="2">
    <source>
        <dbReference type="Proteomes" id="UP001056429"/>
    </source>
</evidence>
<dbReference type="AlphaFoldDB" id="A0A9J6P4J4"/>
<evidence type="ECO:0008006" key="3">
    <source>
        <dbReference type="Google" id="ProtNLM"/>
    </source>
</evidence>
<name>A0A9J6P4J4_9CLOT</name>
<evidence type="ECO:0000313" key="1">
    <source>
        <dbReference type="EMBL" id="MCM1991156.1"/>
    </source>
</evidence>
<comment type="caution">
    <text evidence="1">The sequence shown here is derived from an EMBL/GenBank/DDBJ whole genome shotgun (WGS) entry which is preliminary data.</text>
</comment>
<dbReference type="EMBL" id="JAGSOJ010000003">
    <property type="protein sequence ID" value="MCM1991156.1"/>
    <property type="molecule type" value="Genomic_DNA"/>
</dbReference>